<keyword evidence="12" id="KW-0511">Multifunctional enzyme</keyword>
<dbReference type="PROSITE" id="PS51068">
    <property type="entry name" value="FPG_CAT"/>
    <property type="match status" value="1"/>
</dbReference>
<dbReference type="InterPro" id="IPR012319">
    <property type="entry name" value="FPG_cat"/>
</dbReference>
<evidence type="ECO:0000256" key="8">
    <source>
        <dbReference type="ARBA" id="ARBA00022833"/>
    </source>
</evidence>
<keyword evidence="9" id="KW-0238">DNA-binding</keyword>
<dbReference type="PANTHER" id="PTHR22993">
    <property type="entry name" value="FORMAMIDOPYRIMIDINE-DNA GLYCOSYLASE"/>
    <property type="match status" value="1"/>
</dbReference>
<evidence type="ECO:0000256" key="3">
    <source>
        <dbReference type="ARBA" id="ARBA00009409"/>
    </source>
</evidence>
<evidence type="ECO:0000313" key="17">
    <source>
        <dbReference type="EMBL" id="GAA2196595.1"/>
    </source>
</evidence>
<comment type="similarity">
    <text evidence="3">Belongs to the FPG family.</text>
</comment>
<dbReference type="InterPro" id="IPR035937">
    <property type="entry name" value="FPG_N"/>
</dbReference>
<dbReference type="SUPFAM" id="SSF57716">
    <property type="entry name" value="Glucocorticoid receptor-like (DNA-binding domain)"/>
    <property type="match status" value="1"/>
</dbReference>
<evidence type="ECO:0000256" key="4">
    <source>
        <dbReference type="ARBA" id="ARBA00022723"/>
    </source>
</evidence>
<evidence type="ECO:0000256" key="2">
    <source>
        <dbReference type="ARBA" id="ARBA00001947"/>
    </source>
</evidence>
<keyword evidence="8" id="KW-0862">Zinc</keyword>
<keyword evidence="13" id="KW-0326">Glycosidase</keyword>
<keyword evidence="6 14" id="KW-0863">Zinc-finger</keyword>
<dbReference type="Proteomes" id="UP001500432">
    <property type="component" value="Unassembled WGS sequence"/>
</dbReference>
<organism evidence="17 18">
    <name type="scientific">Sinomonas flava</name>
    <dbReference type="NCBI Taxonomy" id="496857"/>
    <lineage>
        <taxon>Bacteria</taxon>
        <taxon>Bacillati</taxon>
        <taxon>Actinomycetota</taxon>
        <taxon>Actinomycetes</taxon>
        <taxon>Micrococcales</taxon>
        <taxon>Micrococcaceae</taxon>
        <taxon>Sinomonas</taxon>
    </lineage>
</organism>
<dbReference type="Gene3D" id="1.10.8.50">
    <property type="match status" value="1"/>
</dbReference>
<evidence type="ECO:0000259" key="16">
    <source>
        <dbReference type="PROSITE" id="PS51068"/>
    </source>
</evidence>
<keyword evidence="4" id="KW-0479">Metal-binding</keyword>
<evidence type="ECO:0000256" key="13">
    <source>
        <dbReference type="ARBA" id="ARBA00023295"/>
    </source>
</evidence>
<reference evidence="17 18" key="1">
    <citation type="journal article" date="2019" name="Int. J. Syst. Evol. Microbiol.">
        <title>The Global Catalogue of Microorganisms (GCM) 10K type strain sequencing project: providing services to taxonomists for standard genome sequencing and annotation.</title>
        <authorList>
            <consortium name="The Broad Institute Genomics Platform"/>
            <consortium name="The Broad Institute Genome Sequencing Center for Infectious Disease"/>
            <person name="Wu L."/>
            <person name="Ma J."/>
        </authorList>
    </citation>
    <scope>NUCLEOTIDE SEQUENCE [LARGE SCALE GENOMIC DNA]</scope>
    <source>
        <strain evidence="17 18">JCM 16034</strain>
    </source>
</reference>
<dbReference type="Gene3D" id="3.20.190.10">
    <property type="entry name" value="MutM-like, N-terminal"/>
    <property type="match status" value="1"/>
</dbReference>
<keyword evidence="10" id="KW-0234">DNA repair</keyword>
<dbReference type="Pfam" id="PF06831">
    <property type="entry name" value="H2TH"/>
    <property type="match status" value="1"/>
</dbReference>
<evidence type="ECO:0000256" key="11">
    <source>
        <dbReference type="ARBA" id="ARBA00023239"/>
    </source>
</evidence>
<accession>A0ABN3BIA0</accession>
<evidence type="ECO:0000313" key="18">
    <source>
        <dbReference type="Proteomes" id="UP001500432"/>
    </source>
</evidence>
<comment type="cofactor">
    <cofactor evidence="2">
        <name>Zn(2+)</name>
        <dbReference type="ChEBI" id="CHEBI:29105"/>
    </cofactor>
</comment>
<dbReference type="PROSITE" id="PS51066">
    <property type="entry name" value="ZF_FPG_2"/>
    <property type="match status" value="1"/>
</dbReference>
<dbReference type="Pfam" id="PF01149">
    <property type="entry name" value="Fapy_DNA_glyco"/>
    <property type="match status" value="1"/>
</dbReference>
<dbReference type="SMART" id="SM01232">
    <property type="entry name" value="H2TH"/>
    <property type="match status" value="1"/>
</dbReference>
<dbReference type="Pfam" id="PF06827">
    <property type="entry name" value="zf-FPG_IleRS"/>
    <property type="match status" value="1"/>
</dbReference>
<feature type="domain" description="Formamidopyrimidine-DNA glycosylase catalytic" evidence="16">
    <location>
        <begin position="2"/>
        <end position="115"/>
    </location>
</feature>
<keyword evidence="18" id="KW-1185">Reference proteome</keyword>
<evidence type="ECO:0000256" key="6">
    <source>
        <dbReference type="ARBA" id="ARBA00022771"/>
    </source>
</evidence>
<dbReference type="SUPFAM" id="SSF46946">
    <property type="entry name" value="S13-like H2TH domain"/>
    <property type="match status" value="1"/>
</dbReference>
<evidence type="ECO:0000256" key="5">
    <source>
        <dbReference type="ARBA" id="ARBA00022763"/>
    </source>
</evidence>
<comment type="caution">
    <text evidence="17">The sequence shown here is derived from an EMBL/GenBank/DDBJ whole genome shotgun (WGS) entry which is preliminary data.</text>
</comment>
<sequence>MPELPEVTALAAALDERLAGSVIEHVSIGSVNALKTADPPYDSLLGRRVEGVARRGKLLVVLTAPGPGTAGGGEDDAGPVAVVVHLSLSGWVRVLDHLPEPTMPRGKGYIAARFGFVRDTGAGREETGIELTEAGTWKRLAVYIVRRLEDVPAVAELGPEPLEDTFTLEALRKILASHKQQIKGLLRSQKAIAGIGNAYSDEILHAAKLSPFAIASTLDDAAAERLYEALRRVLSDAVDEAMGHAPEELKDEKRRTMRVHRRAGEPCPVCGDTILEVSFSDSALQYCPTCQTGGKPLADRRTSKFLK</sequence>
<name>A0ABN3BIA0_9MICC</name>
<proteinExistence type="inferred from homology"/>
<protein>
    <submittedName>
        <fullName evidence="17">Fpg/Nei family DNA glycosylase</fullName>
    </submittedName>
</protein>
<dbReference type="EMBL" id="BAAAQW010000002">
    <property type="protein sequence ID" value="GAA2196595.1"/>
    <property type="molecule type" value="Genomic_DNA"/>
</dbReference>
<dbReference type="SUPFAM" id="SSF81624">
    <property type="entry name" value="N-terminal domain of MutM-like DNA repair proteins"/>
    <property type="match status" value="1"/>
</dbReference>
<dbReference type="SMART" id="SM00898">
    <property type="entry name" value="Fapy_DNA_glyco"/>
    <property type="match status" value="1"/>
</dbReference>
<keyword evidence="11" id="KW-0456">Lyase</keyword>
<evidence type="ECO:0000256" key="12">
    <source>
        <dbReference type="ARBA" id="ARBA00023268"/>
    </source>
</evidence>
<keyword evidence="5" id="KW-0227">DNA damage</keyword>
<evidence type="ECO:0000256" key="1">
    <source>
        <dbReference type="ARBA" id="ARBA00001668"/>
    </source>
</evidence>
<dbReference type="PANTHER" id="PTHR22993:SF9">
    <property type="entry name" value="FORMAMIDOPYRIMIDINE-DNA GLYCOSYLASE"/>
    <property type="match status" value="1"/>
</dbReference>
<evidence type="ECO:0000256" key="7">
    <source>
        <dbReference type="ARBA" id="ARBA00022801"/>
    </source>
</evidence>
<gene>
    <name evidence="17" type="ORF">GCM10009849_02230</name>
</gene>
<evidence type="ECO:0000259" key="15">
    <source>
        <dbReference type="PROSITE" id="PS51066"/>
    </source>
</evidence>
<dbReference type="InterPro" id="IPR000214">
    <property type="entry name" value="Znf_DNA_glyclase/AP_lyase"/>
</dbReference>
<comment type="catalytic activity">
    <reaction evidence="1">
        <text>Hydrolysis of DNA containing ring-opened 7-methylguanine residues, releasing 2,6-diamino-4-hydroxy-5-(N-methyl)formamidopyrimidine.</text>
        <dbReference type="EC" id="3.2.2.23"/>
    </reaction>
</comment>
<dbReference type="RefSeq" id="WP_344297679.1">
    <property type="nucleotide sequence ID" value="NZ_BAAAQW010000002.1"/>
</dbReference>
<evidence type="ECO:0000256" key="14">
    <source>
        <dbReference type="PROSITE-ProRule" id="PRU00391"/>
    </source>
</evidence>
<keyword evidence="7" id="KW-0378">Hydrolase</keyword>
<evidence type="ECO:0000256" key="10">
    <source>
        <dbReference type="ARBA" id="ARBA00023204"/>
    </source>
</evidence>
<evidence type="ECO:0000256" key="9">
    <source>
        <dbReference type="ARBA" id="ARBA00023125"/>
    </source>
</evidence>
<dbReference type="InterPro" id="IPR015886">
    <property type="entry name" value="H2TH_FPG"/>
</dbReference>
<feature type="domain" description="FPG-type" evidence="15">
    <location>
        <begin position="258"/>
        <end position="292"/>
    </location>
</feature>
<dbReference type="InterPro" id="IPR010979">
    <property type="entry name" value="Ribosomal_uS13-like_H2TH"/>
</dbReference>
<dbReference type="InterPro" id="IPR010663">
    <property type="entry name" value="Znf_FPG/IleRS"/>
</dbReference>